<evidence type="ECO:0000256" key="2">
    <source>
        <dbReference type="ARBA" id="ARBA00022741"/>
    </source>
</evidence>
<evidence type="ECO:0000313" key="5">
    <source>
        <dbReference type="EMBL" id="QQP14497.1"/>
    </source>
</evidence>
<organism evidence="5 6">
    <name type="scientific">Lysinibacillus agricola</name>
    <dbReference type="NCBI Taxonomy" id="2590012"/>
    <lineage>
        <taxon>Bacteria</taxon>
        <taxon>Bacillati</taxon>
        <taxon>Bacillota</taxon>
        <taxon>Bacilli</taxon>
        <taxon>Bacillales</taxon>
        <taxon>Bacillaceae</taxon>
        <taxon>Lysinibacillus</taxon>
    </lineage>
</organism>
<dbReference type="PROSITE" id="PS00211">
    <property type="entry name" value="ABC_TRANSPORTER_1"/>
    <property type="match status" value="1"/>
</dbReference>
<dbReference type="EMBL" id="CP067341">
    <property type="protein sequence ID" value="QQP14497.1"/>
    <property type="molecule type" value="Genomic_DNA"/>
</dbReference>
<evidence type="ECO:0000256" key="3">
    <source>
        <dbReference type="ARBA" id="ARBA00022840"/>
    </source>
</evidence>
<dbReference type="PROSITE" id="PS50893">
    <property type="entry name" value="ABC_TRANSPORTER_2"/>
    <property type="match status" value="1"/>
</dbReference>
<dbReference type="InterPro" id="IPR003439">
    <property type="entry name" value="ABC_transporter-like_ATP-bd"/>
</dbReference>
<proteinExistence type="predicted"/>
<keyword evidence="2" id="KW-0547">Nucleotide-binding</keyword>
<evidence type="ECO:0000313" key="6">
    <source>
        <dbReference type="Proteomes" id="UP000596049"/>
    </source>
</evidence>
<evidence type="ECO:0000256" key="1">
    <source>
        <dbReference type="ARBA" id="ARBA00022448"/>
    </source>
</evidence>
<dbReference type="InterPro" id="IPR017871">
    <property type="entry name" value="ABC_transporter-like_CS"/>
</dbReference>
<dbReference type="Proteomes" id="UP000596049">
    <property type="component" value="Chromosome"/>
</dbReference>
<accession>A0ABX7AYE7</accession>
<protein>
    <submittedName>
        <fullName evidence="5">ABC transporter ATP-binding protein</fullName>
    </submittedName>
</protein>
<dbReference type="PANTHER" id="PTHR42781:SF4">
    <property type="entry name" value="SPERMIDINE_PUTRESCINE IMPORT ATP-BINDING PROTEIN POTA"/>
    <property type="match status" value="1"/>
</dbReference>
<dbReference type="PANTHER" id="PTHR42781">
    <property type="entry name" value="SPERMIDINE/PUTRESCINE IMPORT ATP-BINDING PROTEIN POTA"/>
    <property type="match status" value="1"/>
</dbReference>
<keyword evidence="6" id="KW-1185">Reference proteome</keyword>
<dbReference type="InterPro" id="IPR027417">
    <property type="entry name" value="P-loop_NTPase"/>
</dbReference>
<sequence length="337" mass="38588">MIEFKNIQIKFDDFIAIQNLNLEIKEGEFFTLLGPSGCGKTTTLRSLVGFIKPTNGDILINGERINDIPVERREIGMVFQSYALFPTMNVYENLAFGLQLRKYKKDEVDKQVREIARKVDLNEEQLFKKVSDLSGGQQQRVAIARALVLKPKILVLDEPLSNLDAKLRKQLRRELKKLQSQFGITSIYVTHDQEEALTMSDRIAVFSKGNIEQVGTPKEIFDHSKTEFVCNFIGDNNYLEPSFLQRIKNECNVEIDPSKKAYIRPGKVTTKNVDVKKYDVIVEGEIVEKEYHGISSKVIYELGNQRIANMETEDNSNDYEVGSKKRIAFQTSDILTY</sequence>
<name>A0ABX7AYE7_9BACI</name>
<dbReference type="Gene3D" id="3.40.50.300">
    <property type="entry name" value="P-loop containing nucleotide triphosphate hydrolases"/>
    <property type="match status" value="1"/>
</dbReference>
<dbReference type="SMART" id="SM00382">
    <property type="entry name" value="AAA"/>
    <property type="match status" value="1"/>
</dbReference>
<dbReference type="RefSeq" id="WP_053596865.1">
    <property type="nucleotide sequence ID" value="NZ_CP067341.1"/>
</dbReference>
<evidence type="ECO:0000259" key="4">
    <source>
        <dbReference type="PROSITE" id="PS50893"/>
    </source>
</evidence>
<dbReference type="Pfam" id="PF00005">
    <property type="entry name" value="ABC_tran"/>
    <property type="match status" value="1"/>
</dbReference>
<keyword evidence="3 5" id="KW-0067">ATP-binding</keyword>
<keyword evidence="1" id="KW-0813">Transport</keyword>
<gene>
    <name evidence="5" type="ORF">FJQ98_11065</name>
</gene>
<dbReference type="InterPro" id="IPR003593">
    <property type="entry name" value="AAA+_ATPase"/>
</dbReference>
<feature type="domain" description="ABC transporter" evidence="4">
    <location>
        <begin position="2"/>
        <end position="233"/>
    </location>
</feature>
<dbReference type="GO" id="GO:0005524">
    <property type="term" value="F:ATP binding"/>
    <property type="evidence" value="ECO:0007669"/>
    <property type="project" value="UniProtKB-KW"/>
</dbReference>
<dbReference type="SUPFAM" id="SSF52540">
    <property type="entry name" value="P-loop containing nucleoside triphosphate hydrolases"/>
    <property type="match status" value="1"/>
</dbReference>
<dbReference type="InterPro" id="IPR050093">
    <property type="entry name" value="ABC_SmlMolc_Importer"/>
</dbReference>
<reference evidence="5 6" key="1">
    <citation type="submission" date="2020-01" db="EMBL/GenBank/DDBJ databases">
        <authorList>
            <person name="Liu G."/>
            <person name="Liu B."/>
        </authorList>
    </citation>
    <scope>NUCLEOTIDE SEQUENCE [LARGE SCALE GENOMIC DNA]</scope>
    <source>
        <strain evidence="5 6">FJAT-51161</strain>
    </source>
</reference>